<proteinExistence type="predicted"/>
<evidence type="ECO:0000256" key="1">
    <source>
        <dbReference type="SAM" id="SignalP"/>
    </source>
</evidence>
<dbReference type="PROSITE" id="PS51257">
    <property type="entry name" value="PROKAR_LIPOPROTEIN"/>
    <property type="match status" value="1"/>
</dbReference>
<evidence type="ECO:0008006" key="4">
    <source>
        <dbReference type="Google" id="ProtNLM"/>
    </source>
</evidence>
<feature type="signal peptide" evidence="1">
    <location>
        <begin position="1"/>
        <end position="22"/>
    </location>
</feature>
<keyword evidence="1" id="KW-0732">Signal</keyword>
<feature type="chain" id="PRO_5026347130" description="DUF5689 domain-containing protein" evidence="1">
    <location>
        <begin position="23"/>
        <end position="863"/>
    </location>
</feature>
<dbReference type="AlphaFoldDB" id="A0A6H0KR78"/>
<dbReference type="NCBIfam" id="NF038128">
    <property type="entry name" value="choice_anch_J"/>
    <property type="match status" value="1"/>
</dbReference>
<protein>
    <recommendedName>
        <fullName evidence="4">DUF5689 domain-containing protein</fullName>
    </recommendedName>
</protein>
<keyword evidence="3" id="KW-1185">Reference proteome</keyword>
<gene>
    <name evidence="2" type="ORF">BacF7301_16815</name>
</gene>
<dbReference type="RefSeq" id="WP_167964589.1">
    <property type="nucleotide sequence ID" value="NZ_CP050831.1"/>
</dbReference>
<reference evidence="2 3" key="1">
    <citation type="submission" date="2020-03" db="EMBL/GenBank/DDBJ databases">
        <title>Genomic analysis of Bacteroides faecium CBA7301.</title>
        <authorList>
            <person name="Kim J."/>
            <person name="Roh S.W."/>
        </authorList>
    </citation>
    <scope>NUCLEOTIDE SEQUENCE [LARGE SCALE GENOMIC DNA]</scope>
    <source>
        <strain evidence="2 3">CBA7301</strain>
    </source>
</reference>
<accession>A0A6H0KR78</accession>
<evidence type="ECO:0000313" key="2">
    <source>
        <dbReference type="EMBL" id="QIU95709.1"/>
    </source>
</evidence>
<name>A0A6H0KR78_9BACE</name>
<dbReference type="Proteomes" id="UP000501780">
    <property type="component" value="Chromosome"/>
</dbReference>
<sequence length="863" mass="92775">MKKNILFSMCAGLLLLASCDYNEDNFPGYDDLTNATDVQNVTLTLEDAEYKTIAGIAANKELALSKDPEGETYAKALEAVGKNKFFTEDAPAAWYLPAYINDKHPYLSDGSKVTVNYNNFEELPEYLKDFNSVSKYDLTSDDYKAVWGETVSASFLSPSTVRQIPDLLAEAVKNPADGAMRLVNYAYSETEPSTGGGGEEPEPTYTNIADAINSGAGTYDVKGEVVAANAKSILVKDDTGIIMVYLSALPTYSLGDVVTVSGVISSYKGAPFQFSKDAEIAVVERKTTFAYPTSPKNMTASDMDAYLTTQPVEYVTYEGTLTISDGKYFNVAVEGTATAVGSIQYPIAIDNTLDGKKVKVTGYAVGASSGKFVNTIATSVVSADGSGTATTPVGLIALSAGGAYTARGVVAATYTRGFMLTDGTGNILVYENKLPTSKIGDIVSVSGTTAARNGLMQFGNNGLSVIKESEGNTAVDGLVAQVMTGEDMDNYIAAPRVVYATYTGLLTIENKGSYNSYNIEIDGATTAKASFSYADDAAIDQSLNGKQVVVYGYLLEAKSETINTMVTSVAEVTATNLRAFGMTRAITSKPNTSAVYRYDATTSKWRAYTSEVASVAVLQPGDYTSIGSTYVSKPAETLPIYLKQNYPYAKKDDIMAVVYYSNSDLVITATEFVYDGAAWAQTTVSTPSVIVFLKSQGVWTEAKVYYSSSFLNDDDGGFFTQDIELSDLKSIWKLDKAYGWKGSGYSGGNKVTESWLVSPEISLKKSALPVLKFDIAINYLNDGELAKNLNVMISTNYAGDVTEADWTELTVEGMPAGDSWDFSTVTPVDLSAYKDQNIRIAFRYRSDLAVATTTEIKNLSIQE</sequence>
<evidence type="ECO:0000313" key="3">
    <source>
        <dbReference type="Proteomes" id="UP000501780"/>
    </source>
</evidence>
<dbReference type="KEGG" id="bfc:BacF7301_16815"/>
<organism evidence="2 3">
    <name type="scientific">Bacteroides faecium</name>
    <dbReference type="NCBI Taxonomy" id="2715212"/>
    <lineage>
        <taxon>Bacteria</taxon>
        <taxon>Pseudomonadati</taxon>
        <taxon>Bacteroidota</taxon>
        <taxon>Bacteroidia</taxon>
        <taxon>Bacteroidales</taxon>
        <taxon>Bacteroidaceae</taxon>
        <taxon>Bacteroides</taxon>
    </lineage>
</organism>
<dbReference type="EMBL" id="CP050831">
    <property type="protein sequence ID" value="QIU95709.1"/>
    <property type="molecule type" value="Genomic_DNA"/>
</dbReference>